<dbReference type="EMBL" id="AVNC01000023">
    <property type="protein sequence ID" value="EQK39772.1"/>
    <property type="molecule type" value="Genomic_DNA"/>
</dbReference>
<name>T4VGH1_PARBF</name>
<protein>
    <submittedName>
        <fullName evidence="1">Uncharacterized protein</fullName>
    </submittedName>
</protein>
<dbReference type="PATRIC" id="fig|1233171.3.peg.3461"/>
<dbReference type="RefSeq" id="WP_021434528.1">
    <property type="nucleotide sequence ID" value="NZ_AVNC01000023.1"/>
</dbReference>
<comment type="caution">
    <text evidence="1">The sequence shown here is derived from an EMBL/GenBank/DDBJ whole genome shotgun (WGS) entry which is preliminary data.</text>
</comment>
<proteinExistence type="predicted"/>
<evidence type="ECO:0000313" key="1">
    <source>
        <dbReference type="EMBL" id="EQK39772.1"/>
    </source>
</evidence>
<accession>T4VGH1</accession>
<dbReference type="AlphaFoldDB" id="T4VGH1"/>
<reference evidence="1 2" key="1">
    <citation type="submission" date="2013-06" db="EMBL/GenBank/DDBJ databases">
        <authorList>
            <person name="Walk S."/>
            <person name="Aronoff D."/>
            <person name="Young V.Y."/>
            <person name="Marsh J."/>
            <person name="Harrison L."/>
            <person name="Daugherty S.C."/>
            <person name="Shefchek K.A."/>
            <person name="Hine E.E."/>
            <person name="Tallon L.J."/>
            <person name="Sadzewicz L.K."/>
            <person name="Rasko D.A."/>
        </authorList>
    </citation>
    <scope>NUCLEOTIDE SEQUENCE [LARGE SCALE GENOMIC DNA]</scope>
    <source>
        <strain evidence="1 2">ATCC 638</strain>
    </source>
</reference>
<evidence type="ECO:0000313" key="2">
    <source>
        <dbReference type="Proteomes" id="UP000015688"/>
    </source>
</evidence>
<dbReference type="Proteomes" id="UP000015688">
    <property type="component" value="Unassembled WGS sequence"/>
</dbReference>
<gene>
    <name evidence="1" type="ORF">C672_3594</name>
</gene>
<organism evidence="1 2">
    <name type="scientific">Paraclostridium bifermentans ATCC 638 = DSM 14991</name>
    <dbReference type="NCBI Taxonomy" id="1233171"/>
    <lineage>
        <taxon>Bacteria</taxon>
        <taxon>Bacillati</taxon>
        <taxon>Bacillota</taxon>
        <taxon>Clostridia</taxon>
        <taxon>Peptostreptococcales</taxon>
        <taxon>Peptostreptococcaceae</taxon>
        <taxon>Paraclostridium</taxon>
    </lineage>
</organism>
<sequence>MWDSIEEHVNDNDRFGNCDNCNERTSNHKLEEFGGICEECYYEDK</sequence>